<dbReference type="AlphaFoldDB" id="A0A8J2KKS4"/>
<dbReference type="EMBL" id="CAJVCH010152964">
    <property type="protein sequence ID" value="CAG7727720.1"/>
    <property type="molecule type" value="Genomic_DNA"/>
</dbReference>
<evidence type="ECO:0000313" key="2">
    <source>
        <dbReference type="Proteomes" id="UP000708208"/>
    </source>
</evidence>
<sequence length="190" mass="21763">MEGLPLEECRNCCESLFVCDDRDESTAFFELIRDEPITKLEWQENIPLCRSCLNILIQLNASFEEFAQVRKLESYISRQIQRVHEVEPLEDLGKLEDQQPKVVLQGPWVVLKRLKSDEIPCKNRSQTGIAVKSETANSYEDNFEDNVTFSDAESNHSEGDTTPAKLSEVSDYSLIYPQDVKLITNSCCSY</sequence>
<keyword evidence="2" id="KW-1185">Reference proteome</keyword>
<dbReference type="Proteomes" id="UP000708208">
    <property type="component" value="Unassembled WGS sequence"/>
</dbReference>
<name>A0A8J2KKS4_9HEXA</name>
<proteinExistence type="predicted"/>
<protein>
    <submittedName>
        <fullName evidence="1">Uncharacterized protein</fullName>
    </submittedName>
</protein>
<reference evidence="1" key="1">
    <citation type="submission" date="2021-06" db="EMBL/GenBank/DDBJ databases">
        <authorList>
            <person name="Hodson N. C."/>
            <person name="Mongue J. A."/>
            <person name="Jaron S. K."/>
        </authorList>
    </citation>
    <scope>NUCLEOTIDE SEQUENCE</scope>
</reference>
<evidence type="ECO:0000313" key="1">
    <source>
        <dbReference type="EMBL" id="CAG7727720.1"/>
    </source>
</evidence>
<organism evidence="1 2">
    <name type="scientific">Allacma fusca</name>
    <dbReference type="NCBI Taxonomy" id="39272"/>
    <lineage>
        <taxon>Eukaryota</taxon>
        <taxon>Metazoa</taxon>
        <taxon>Ecdysozoa</taxon>
        <taxon>Arthropoda</taxon>
        <taxon>Hexapoda</taxon>
        <taxon>Collembola</taxon>
        <taxon>Symphypleona</taxon>
        <taxon>Sminthuridae</taxon>
        <taxon>Allacma</taxon>
    </lineage>
</organism>
<accession>A0A8J2KKS4</accession>
<comment type="caution">
    <text evidence="1">The sequence shown here is derived from an EMBL/GenBank/DDBJ whole genome shotgun (WGS) entry which is preliminary data.</text>
</comment>
<gene>
    <name evidence="1" type="ORF">AFUS01_LOCUS16550</name>
</gene>